<reference evidence="3 4" key="1">
    <citation type="submission" date="2016-03" db="EMBL/GenBank/DDBJ databases">
        <authorList>
            <person name="Ploux O."/>
        </authorList>
    </citation>
    <scope>NUCLEOTIDE SEQUENCE [LARGE SCALE GENOMIC DNA]</scope>
    <source>
        <strain evidence="3 4">UAMH 11012</strain>
    </source>
</reference>
<name>A0A1L7WBM8_9HELO</name>
<feature type="signal peptide" evidence="2">
    <location>
        <begin position="1"/>
        <end position="18"/>
    </location>
</feature>
<dbReference type="CDD" id="cd13426">
    <property type="entry name" value="Peptidase_G1"/>
    <property type="match status" value="1"/>
</dbReference>
<evidence type="ECO:0000313" key="4">
    <source>
        <dbReference type="Proteomes" id="UP000184330"/>
    </source>
</evidence>
<sequence>MKFVTLASSLLLAGSSMAAPGSAMRKARAAQRSSRKSLPPQRLEAALLKLNNITNVEYDSNWAGSVITTTGVKEVTGTFTVPTPSSEGSGSAWVGIDGDSCQTAILQTGIDWTNSGGDITYDAWYEWYPDYAYDFSSSDISLSAGDSITVTVKATSETGGTAVIENTTTGETVKHTFSGEGSEGDLCEYDAEWIIEDFESGDSLVSFADFGTVEFTGATATTSSGTVEAGDGSILDIEQSSEILTKCSASGTTMTCKYV</sequence>
<evidence type="ECO:0000256" key="2">
    <source>
        <dbReference type="SAM" id="SignalP"/>
    </source>
</evidence>
<dbReference type="InterPro" id="IPR013320">
    <property type="entry name" value="ConA-like_dom_sf"/>
</dbReference>
<dbReference type="SUPFAM" id="SSF49899">
    <property type="entry name" value="Concanavalin A-like lectins/glucanases"/>
    <property type="match status" value="1"/>
</dbReference>
<dbReference type="InterPro" id="IPR038656">
    <property type="entry name" value="Peptidase_G1_sf"/>
</dbReference>
<dbReference type="Gene3D" id="2.60.120.700">
    <property type="entry name" value="Peptidase G1"/>
    <property type="match status" value="1"/>
</dbReference>
<dbReference type="EMBL" id="FJOG01000001">
    <property type="protein sequence ID" value="CZR50188.1"/>
    <property type="molecule type" value="Genomic_DNA"/>
</dbReference>
<dbReference type="OrthoDB" id="2862635at2759"/>
<dbReference type="Pfam" id="PF01828">
    <property type="entry name" value="Peptidase_A4"/>
    <property type="match status" value="1"/>
</dbReference>
<keyword evidence="2" id="KW-0732">Signal</keyword>
<proteinExistence type="predicted"/>
<dbReference type="GO" id="GO:0070007">
    <property type="term" value="F:glutamic-type endopeptidase activity"/>
    <property type="evidence" value="ECO:0007669"/>
    <property type="project" value="InterPro"/>
</dbReference>
<evidence type="ECO:0000313" key="3">
    <source>
        <dbReference type="EMBL" id="CZR50188.1"/>
    </source>
</evidence>
<dbReference type="Proteomes" id="UP000184330">
    <property type="component" value="Unassembled WGS sequence"/>
</dbReference>
<gene>
    <name evidence="3" type="ORF">PAC_00060</name>
</gene>
<feature type="chain" id="PRO_5012499100" evidence="2">
    <location>
        <begin position="19"/>
        <end position="259"/>
    </location>
</feature>
<organism evidence="3 4">
    <name type="scientific">Phialocephala subalpina</name>
    <dbReference type="NCBI Taxonomy" id="576137"/>
    <lineage>
        <taxon>Eukaryota</taxon>
        <taxon>Fungi</taxon>
        <taxon>Dikarya</taxon>
        <taxon>Ascomycota</taxon>
        <taxon>Pezizomycotina</taxon>
        <taxon>Leotiomycetes</taxon>
        <taxon>Helotiales</taxon>
        <taxon>Mollisiaceae</taxon>
        <taxon>Phialocephala</taxon>
        <taxon>Phialocephala fortinii species complex</taxon>
    </lineage>
</organism>
<accession>A0A1L7WBM8</accession>
<dbReference type="AlphaFoldDB" id="A0A1L7WBM8"/>
<protein>
    <submittedName>
        <fullName evidence="3">Related to aspergillopepsin II</fullName>
    </submittedName>
</protein>
<keyword evidence="4" id="KW-1185">Reference proteome</keyword>
<evidence type="ECO:0000256" key="1">
    <source>
        <dbReference type="PIRSR" id="PIRSR600250-50"/>
    </source>
</evidence>
<dbReference type="PRINTS" id="PR00977">
    <property type="entry name" value="SCYTLDPTASE"/>
</dbReference>
<feature type="active site" description="Proton acceptor" evidence="1">
    <location>
        <position position="196"/>
    </location>
</feature>
<dbReference type="STRING" id="576137.A0A1L7WBM8"/>
<dbReference type="PANTHER" id="PTHR37536">
    <property type="entry name" value="PUTATIVE (AFU_ORTHOLOGUE AFUA_3G02970)-RELATED"/>
    <property type="match status" value="1"/>
</dbReference>
<dbReference type="InterPro" id="IPR000250">
    <property type="entry name" value="Peptidase_G1"/>
</dbReference>
<dbReference type="GO" id="GO:0006508">
    <property type="term" value="P:proteolysis"/>
    <property type="evidence" value="ECO:0007669"/>
    <property type="project" value="InterPro"/>
</dbReference>
<dbReference type="PANTHER" id="PTHR37536:SF1">
    <property type="entry name" value="ASPERGILLOPEPSIN, PUTAITVE (AFU_ORTHOLOGUE AFUA_7G01200)"/>
    <property type="match status" value="1"/>
</dbReference>